<proteinExistence type="predicted"/>
<accession>A0AAV4A6U7</accession>
<evidence type="ECO:0000256" key="1">
    <source>
        <dbReference type="SAM" id="MobiDB-lite"/>
    </source>
</evidence>
<sequence length="120" mass="13343">MTEEHRRQQQQQQNMGSSNGSKIWAGTASVNHEHGQYQQLKQQNMSGNSSNSKKWTSTLAAVAAAKHQLKRKLHMCSSSSEIWATAAKNMDSPSRRKIWAAATIVTERAIAVAEEYGQTQ</sequence>
<dbReference type="Proteomes" id="UP000735302">
    <property type="component" value="Unassembled WGS sequence"/>
</dbReference>
<keyword evidence="3" id="KW-1185">Reference proteome</keyword>
<evidence type="ECO:0000313" key="3">
    <source>
        <dbReference type="Proteomes" id="UP000735302"/>
    </source>
</evidence>
<comment type="caution">
    <text evidence="2">The sequence shown here is derived from an EMBL/GenBank/DDBJ whole genome shotgun (WGS) entry which is preliminary data.</text>
</comment>
<dbReference type="EMBL" id="BLXT01003828">
    <property type="protein sequence ID" value="GFO06941.1"/>
    <property type="molecule type" value="Genomic_DNA"/>
</dbReference>
<feature type="region of interest" description="Disordered" evidence="1">
    <location>
        <begin position="1"/>
        <end position="53"/>
    </location>
</feature>
<protein>
    <submittedName>
        <fullName evidence="2">Uncharacterized protein</fullName>
    </submittedName>
</protein>
<reference evidence="2 3" key="1">
    <citation type="journal article" date="2021" name="Elife">
        <title>Chloroplast acquisition without the gene transfer in kleptoplastic sea slugs, Plakobranchus ocellatus.</title>
        <authorList>
            <person name="Maeda T."/>
            <person name="Takahashi S."/>
            <person name="Yoshida T."/>
            <person name="Shimamura S."/>
            <person name="Takaki Y."/>
            <person name="Nagai Y."/>
            <person name="Toyoda A."/>
            <person name="Suzuki Y."/>
            <person name="Arimoto A."/>
            <person name="Ishii H."/>
            <person name="Satoh N."/>
            <person name="Nishiyama T."/>
            <person name="Hasebe M."/>
            <person name="Maruyama T."/>
            <person name="Minagawa J."/>
            <person name="Obokata J."/>
            <person name="Shigenobu S."/>
        </authorList>
    </citation>
    <scope>NUCLEOTIDE SEQUENCE [LARGE SCALE GENOMIC DNA]</scope>
</reference>
<organism evidence="2 3">
    <name type="scientific">Plakobranchus ocellatus</name>
    <dbReference type="NCBI Taxonomy" id="259542"/>
    <lineage>
        <taxon>Eukaryota</taxon>
        <taxon>Metazoa</taxon>
        <taxon>Spiralia</taxon>
        <taxon>Lophotrochozoa</taxon>
        <taxon>Mollusca</taxon>
        <taxon>Gastropoda</taxon>
        <taxon>Heterobranchia</taxon>
        <taxon>Euthyneura</taxon>
        <taxon>Panpulmonata</taxon>
        <taxon>Sacoglossa</taxon>
        <taxon>Placobranchoidea</taxon>
        <taxon>Plakobranchidae</taxon>
        <taxon>Plakobranchus</taxon>
    </lineage>
</organism>
<evidence type="ECO:0000313" key="2">
    <source>
        <dbReference type="EMBL" id="GFO06941.1"/>
    </source>
</evidence>
<gene>
    <name evidence="2" type="ORF">PoB_003344600</name>
</gene>
<name>A0AAV4A6U7_9GAST</name>
<feature type="compositionally biased region" description="Polar residues" evidence="1">
    <location>
        <begin position="36"/>
        <end position="53"/>
    </location>
</feature>
<dbReference type="AlphaFoldDB" id="A0AAV4A6U7"/>